<accession>A0ABC9PXK0</accession>
<dbReference type="AlphaFoldDB" id="A0ABC9PXK0"/>
<name>A0ABC9PXK0_STAA5</name>
<protein>
    <submittedName>
        <fullName evidence="1">Cytosolic protein</fullName>
    </submittedName>
</protein>
<dbReference type="EMBL" id="AIDT01000019">
    <property type="protein sequence ID" value="EIA13264.1"/>
    <property type="molecule type" value="Genomic_DNA"/>
</dbReference>
<evidence type="ECO:0000313" key="2">
    <source>
        <dbReference type="Proteomes" id="UP000003093"/>
    </source>
</evidence>
<proteinExistence type="predicted"/>
<dbReference type="Pfam" id="PF08741">
    <property type="entry name" value="YwhD"/>
    <property type="match status" value="1"/>
</dbReference>
<evidence type="ECO:0000313" key="1">
    <source>
        <dbReference type="EMBL" id="EIA13264.1"/>
    </source>
</evidence>
<sequence>MLSLNMEVISLSEKKGFNFNIIKNDPLDGHKGTNIGSISLDNIAPVFIDVANKEAFIDIGGMHARAKVEKGVKWITDKAAVEGDEAKEYWLCWVTTERNEQGPYYAGLTACYLLVNKAIRRGYKSMPEHVNMMDKSMKHHIIIDQIGDENKVILKDFLMNHDEGMWKHSSDALHQAFN</sequence>
<reference evidence="1 2" key="1">
    <citation type="journal article" date="2012" name="MBio">
        <title>Identification of a highly transmissible animal-independent Staphylococcus aureus ST398 clone with distinct genomic and cell adhesion properties.</title>
        <authorList>
            <person name="Uhlemann A.C."/>
            <person name="Porcella S.F."/>
            <person name="Trivedi S."/>
            <person name="Sullivan S.B."/>
            <person name="Hafer C."/>
            <person name="Kennedy A.D."/>
            <person name="Barbian K.D."/>
            <person name="McCarthy A.J."/>
            <person name="Street C."/>
            <person name="Hirschberg D.L."/>
            <person name="Lipkin W.I."/>
            <person name="Lindsay J.A."/>
            <person name="DeLeo F.R."/>
            <person name="Lowy F.D."/>
        </authorList>
    </citation>
    <scope>NUCLEOTIDE SEQUENCE [LARGE SCALE GENOMIC DNA]</scope>
    <source>
        <strain evidence="1 2">DR10</strain>
    </source>
</reference>
<gene>
    <name evidence="1" type="ORF">ST398NM02_0685</name>
</gene>
<dbReference type="Proteomes" id="UP000003093">
    <property type="component" value="Unassembled WGS sequence"/>
</dbReference>
<dbReference type="InterPro" id="IPR014852">
    <property type="entry name" value="YwhD"/>
</dbReference>
<comment type="caution">
    <text evidence="1">The sequence shown here is derived from an EMBL/GenBank/DDBJ whole genome shotgun (WGS) entry which is preliminary data.</text>
</comment>
<organism evidence="1 2">
    <name type="scientific">Staphylococcus aureus subsp. aureus DR10</name>
    <dbReference type="NCBI Taxonomy" id="1155079"/>
    <lineage>
        <taxon>Bacteria</taxon>
        <taxon>Bacillati</taxon>
        <taxon>Bacillota</taxon>
        <taxon>Bacilli</taxon>
        <taxon>Bacillales</taxon>
        <taxon>Staphylococcaceae</taxon>
        <taxon>Staphylococcus</taxon>
    </lineage>
</organism>